<feature type="compositionally biased region" description="Low complexity" evidence="1">
    <location>
        <begin position="28"/>
        <end position="52"/>
    </location>
</feature>
<feature type="region of interest" description="Disordered" evidence="1">
    <location>
        <begin position="1"/>
        <end position="120"/>
    </location>
</feature>
<dbReference type="Proteomes" id="UP000284706">
    <property type="component" value="Unassembled WGS sequence"/>
</dbReference>
<organism evidence="2 3">
    <name type="scientific">Gymnopilus dilepis</name>
    <dbReference type="NCBI Taxonomy" id="231916"/>
    <lineage>
        <taxon>Eukaryota</taxon>
        <taxon>Fungi</taxon>
        <taxon>Dikarya</taxon>
        <taxon>Basidiomycota</taxon>
        <taxon>Agaricomycotina</taxon>
        <taxon>Agaricomycetes</taxon>
        <taxon>Agaricomycetidae</taxon>
        <taxon>Agaricales</taxon>
        <taxon>Agaricineae</taxon>
        <taxon>Hymenogastraceae</taxon>
        <taxon>Gymnopilus</taxon>
    </lineage>
</organism>
<name>A0A409VKD3_9AGAR</name>
<comment type="caution">
    <text evidence="2">The sequence shown here is derived from an EMBL/GenBank/DDBJ whole genome shotgun (WGS) entry which is preliminary data.</text>
</comment>
<dbReference type="AlphaFoldDB" id="A0A409VKD3"/>
<evidence type="ECO:0000313" key="2">
    <source>
        <dbReference type="EMBL" id="PPQ66739.1"/>
    </source>
</evidence>
<protein>
    <submittedName>
        <fullName evidence="2">Uncharacterized protein</fullName>
    </submittedName>
</protein>
<keyword evidence="3" id="KW-1185">Reference proteome</keyword>
<feature type="compositionally biased region" description="Low complexity" evidence="1">
    <location>
        <begin position="1"/>
        <end position="20"/>
    </location>
</feature>
<gene>
    <name evidence="2" type="ORF">CVT26_009539</name>
</gene>
<feature type="compositionally biased region" description="Polar residues" evidence="1">
    <location>
        <begin position="278"/>
        <end position="291"/>
    </location>
</feature>
<accession>A0A409VKD3</accession>
<reference evidence="2 3" key="1">
    <citation type="journal article" date="2018" name="Evol. Lett.">
        <title>Horizontal gene cluster transfer increased hallucinogenic mushroom diversity.</title>
        <authorList>
            <person name="Reynolds H.T."/>
            <person name="Vijayakumar V."/>
            <person name="Gluck-Thaler E."/>
            <person name="Korotkin H.B."/>
            <person name="Matheny P.B."/>
            <person name="Slot J.C."/>
        </authorList>
    </citation>
    <scope>NUCLEOTIDE SEQUENCE [LARGE SCALE GENOMIC DNA]</scope>
    <source>
        <strain evidence="2 3">SRW20</strain>
    </source>
</reference>
<feature type="compositionally biased region" description="Polar residues" evidence="1">
    <location>
        <begin position="81"/>
        <end position="118"/>
    </location>
</feature>
<evidence type="ECO:0000256" key="1">
    <source>
        <dbReference type="SAM" id="MobiDB-lite"/>
    </source>
</evidence>
<evidence type="ECO:0000313" key="3">
    <source>
        <dbReference type="Proteomes" id="UP000284706"/>
    </source>
</evidence>
<proteinExistence type="predicted"/>
<feature type="compositionally biased region" description="Polar residues" evidence="1">
    <location>
        <begin position="61"/>
        <end position="74"/>
    </location>
</feature>
<dbReference type="OrthoDB" id="2803656at2759"/>
<dbReference type="InParanoid" id="A0A409VKD3"/>
<dbReference type="EMBL" id="NHYE01005623">
    <property type="protein sequence ID" value="PPQ66739.1"/>
    <property type="molecule type" value="Genomic_DNA"/>
</dbReference>
<dbReference type="STRING" id="231916.A0A409VKD3"/>
<feature type="region of interest" description="Disordered" evidence="1">
    <location>
        <begin position="278"/>
        <end position="303"/>
    </location>
</feature>
<sequence>MSATSSDKSATATRGRSAASKPLNASNKVTSSSKPSRPPSTSSTVSTKSSASGPAPAVKGGQSTSTSRPPSESNAGFKVTKLSSSTVTLQTTWTPKPTSFKASGTTLSAPPASESHTGGTDPLQVAAQVYPWTYMTSTLDACFKDAEAAATADLESRATSLSAEESEIADQKARFEAERSIKYFDELGSDPFAKEAPAIMQSFHTHGDACTRIENEALKLAMRDAPEEPEDEPLKVYQDMLHDLGTFSTIAGHRFDLFMKTIEGLQDEAARLQDSITKLTQMSPSTDTSEGGSERSTAEDVSSARSQVNGVFAACLPVLRARIANLSMAQELVDSALENVSLGLRMESMGLMD</sequence>